<keyword evidence="3" id="KW-0443">Lipid metabolism</keyword>
<dbReference type="GO" id="GO:0016020">
    <property type="term" value="C:membrane"/>
    <property type="evidence" value="ECO:0007669"/>
    <property type="project" value="TreeGrafter"/>
</dbReference>
<dbReference type="Gene3D" id="3.40.50.12780">
    <property type="entry name" value="N-terminal domain of ligase-like"/>
    <property type="match status" value="1"/>
</dbReference>
<dbReference type="InterPro" id="IPR020845">
    <property type="entry name" value="AMP-binding_CS"/>
</dbReference>
<dbReference type="PRINTS" id="PR00154">
    <property type="entry name" value="AMPBINDING"/>
</dbReference>
<dbReference type="Pfam" id="PF23562">
    <property type="entry name" value="AMP-binding_C_3"/>
    <property type="match status" value="1"/>
</dbReference>
<dbReference type="InterPro" id="IPR042099">
    <property type="entry name" value="ANL_N_sf"/>
</dbReference>
<comment type="caution">
    <text evidence="6">The sequence shown here is derived from an EMBL/GenBank/DDBJ whole genome shotgun (WGS) entry which is preliminary data.</text>
</comment>
<keyword evidence="2" id="KW-0276">Fatty acid metabolism</keyword>
<organism evidence="6 7">
    <name type="scientific">Salinarimonas ramus</name>
    <dbReference type="NCBI Taxonomy" id="690164"/>
    <lineage>
        <taxon>Bacteria</taxon>
        <taxon>Pseudomonadati</taxon>
        <taxon>Pseudomonadota</taxon>
        <taxon>Alphaproteobacteria</taxon>
        <taxon>Hyphomicrobiales</taxon>
        <taxon>Salinarimonadaceae</taxon>
        <taxon>Salinarimonas</taxon>
    </lineage>
</organism>
<evidence type="ECO:0000256" key="3">
    <source>
        <dbReference type="ARBA" id="ARBA00023098"/>
    </source>
</evidence>
<evidence type="ECO:0000313" key="6">
    <source>
        <dbReference type="EMBL" id="GGK31998.1"/>
    </source>
</evidence>
<dbReference type="PROSITE" id="PS00455">
    <property type="entry name" value="AMP_BINDING"/>
    <property type="match status" value="1"/>
</dbReference>
<dbReference type="PANTHER" id="PTHR43272:SF32">
    <property type="entry name" value="AMP-DEPENDENT SYNTHETASE_LIGASE DOMAIN-CONTAINING PROTEIN"/>
    <property type="match status" value="1"/>
</dbReference>
<dbReference type="PANTHER" id="PTHR43272">
    <property type="entry name" value="LONG-CHAIN-FATTY-ACID--COA LIGASE"/>
    <property type="match status" value="1"/>
</dbReference>
<reference evidence="6 7" key="1">
    <citation type="journal article" date="2014" name="Int. J. Syst. Evol. Microbiol.">
        <title>Complete genome sequence of Corynebacterium casei LMG S-19264T (=DSM 44701T), isolated from a smear-ripened cheese.</title>
        <authorList>
            <consortium name="US DOE Joint Genome Institute (JGI-PGF)"/>
            <person name="Walter F."/>
            <person name="Albersmeier A."/>
            <person name="Kalinowski J."/>
            <person name="Ruckert C."/>
        </authorList>
    </citation>
    <scope>NUCLEOTIDE SEQUENCE [LARGE SCALE GENOMIC DNA]</scope>
    <source>
        <strain evidence="6 7">CGMCC 1.9161</strain>
    </source>
</reference>
<evidence type="ECO:0000259" key="5">
    <source>
        <dbReference type="Pfam" id="PF00501"/>
    </source>
</evidence>
<dbReference type="InterPro" id="IPR000873">
    <property type="entry name" value="AMP-dep_synth/lig_dom"/>
</dbReference>
<evidence type="ECO:0000256" key="4">
    <source>
        <dbReference type="SAM" id="MobiDB-lite"/>
    </source>
</evidence>
<evidence type="ECO:0000256" key="2">
    <source>
        <dbReference type="ARBA" id="ARBA00022832"/>
    </source>
</evidence>
<dbReference type="SUPFAM" id="SSF56801">
    <property type="entry name" value="Acetyl-CoA synthetase-like"/>
    <property type="match status" value="1"/>
</dbReference>
<dbReference type="InterPro" id="IPR020459">
    <property type="entry name" value="AMP-binding"/>
</dbReference>
<feature type="compositionally biased region" description="Basic and acidic residues" evidence="4">
    <location>
        <begin position="1"/>
        <end position="18"/>
    </location>
</feature>
<dbReference type="Proteomes" id="UP000600449">
    <property type="component" value="Unassembled WGS sequence"/>
</dbReference>
<evidence type="ECO:0000313" key="7">
    <source>
        <dbReference type="Proteomes" id="UP000600449"/>
    </source>
</evidence>
<protein>
    <submittedName>
        <fullName evidence="6">Long-chain-fatty-acid--CoA ligase</fullName>
    </submittedName>
</protein>
<dbReference type="EMBL" id="BMMF01000005">
    <property type="protein sequence ID" value="GGK31998.1"/>
    <property type="molecule type" value="Genomic_DNA"/>
</dbReference>
<proteinExistence type="predicted"/>
<feature type="region of interest" description="Disordered" evidence="4">
    <location>
        <begin position="1"/>
        <end position="20"/>
    </location>
</feature>
<keyword evidence="1 6" id="KW-0436">Ligase</keyword>
<accession>A0A917Q6Z4</accession>
<gene>
    <name evidence="6" type="ORF">GCM10011322_18290</name>
</gene>
<dbReference type="GO" id="GO:0004467">
    <property type="term" value="F:long-chain fatty acid-CoA ligase activity"/>
    <property type="evidence" value="ECO:0007669"/>
    <property type="project" value="TreeGrafter"/>
</dbReference>
<name>A0A917Q6Z4_9HYPH</name>
<dbReference type="AlphaFoldDB" id="A0A917Q6Z4"/>
<feature type="domain" description="AMP-dependent synthetase/ligase" evidence="5">
    <location>
        <begin position="36"/>
        <end position="455"/>
    </location>
</feature>
<dbReference type="Pfam" id="PF00501">
    <property type="entry name" value="AMP-binding"/>
    <property type="match status" value="1"/>
</dbReference>
<sequence length="678" mass="75415">MHANEAERPGARLDRERPVTTSVAAREDTFPKLIVRNARVRPRRTAFRHKDLGIWQSWDWGRVHESVRGFAAGLHGLGVRKGDKVAIVGANRPRLYWAMAAAQWIGAVPIPVYADSVAEEMAYVLSHAEVVTAVVQDQEQVDKLLQVADQVPTLGHVLYDEPRGLRDYDHARLHPLTEFIAEGEARLAREPELASVIDGALEAGRGEDLAIILYTSGTTGRPKGVMLTHDNVLAAARMGCDFDRLDETDEIIAYLPLAWVGDHIFSYAQAILAGLCVNCPESPETIVEDRREIGTTYAFAPPRVFENMLTLTMVRMEDAGRIKRAMFKYFIDHAGKVGEKILNGERVGTGDRLLYAIGDFLVYGPLRNRFGLTGIKVGYTAGEAIGPEIFRFYRSIGVNLKQLYGQTEASVYVTMQPDGEIYADTVGRPVPGVEIKIDENGEVLFRSPGVFLAYYKDDAKTAETKTQDGFVRSGDAGFFAENGHLKIIDRAKDVGKMNDGSLFPPKYVENKLKFYPNIKEAVAYGNGRDFVGVFVNIDLTAVGNWAERNNVIYASYQELAQNPQVYEMIAGHVDEVNRSLAAEPMMGGAQIKRFLILHKELDADDGELTRTQKVRRGFIAERYQPLIDALYDGSSEADIRTEVTFEDGRKGVIAARVKIRDMQVYPVETHAPVREAAE</sequence>
<keyword evidence="7" id="KW-1185">Reference proteome</keyword>
<evidence type="ECO:0000256" key="1">
    <source>
        <dbReference type="ARBA" id="ARBA00022598"/>
    </source>
</evidence>